<dbReference type="RefSeq" id="WP_338391304.1">
    <property type="nucleotide sequence ID" value="NZ_AP025314.1"/>
</dbReference>
<protein>
    <submittedName>
        <fullName evidence="3">Uncharacterized protein</fullName>
    </submittedName>
</protein>
<dbReference type="NCBIfam" id="NF046080">
    <property type="entry name" value="PID_CTERM"/>
    <property type="match status" value="1"/>
</dbReference>
<keyword evidence="1" id="KW-0812">Transmembrane</keyword>
<keyword evidence="2" id="KW-0732">Signal</keyword>
<evidence type="ECO:0000313" key="3">
    <source>
        <dbReference type="EMBL" id="BDD09709.1"/>
    </source>
</evidence>
<feature type="chain" id="PRO_5043762207" evidence="2">
    <location>
        <begin position="25"/>
        <end position="100"/>
    </location>
</feature>
<dbReference type="AlphaFoldDB" id="A0AAU9D5G0"/>
<evidence type="ECO:0000313" key="4">
    <source>
        <dbReference type="Proteomes" id="UP001348817"/>
    </source>
</evidence>
<keyword evidence="4" id="KW-1185">Reference proteome</keyword>
<organism evidence="3 4">
    <name type="scientific">Fulvitalea axinellae</name>
    <dbReference type="NCBI Taxonomy" id="1182444"/>
    <lineage>
        <taxon>Bacteria</taxon>
        <taxon>Pseudomonadati</taxon>
        <taxon>Bacteroidota</taxon>
        <taxon>Cytophagia</taxon>
        <taxon>Cytophagales</taxon>
        <taxon>Persicobacteraceae</taxon>
        <taxon>Fulvitalea</taxon>
    </lineage>
</organism>
<feature type="signal peptide" evidence="2">
    <location>
        <begin position="1"/>
        <end position="24"/>
    </location>
</feature>
<dbReference type="InterPro" id="IPR058207">
    <property type="entry name" value="PID_CTERM"/>
</dbReference>
<dbReference type="KEGG" id="fax:FUAX_21410"/>
<name>A0AAU9D5G0_9BACT</name>
<evidence type="ECO:0000256" key="2">
    <source>
        <dbReference type="SAM" id="SignalP"/>
    </source>
</evidence>
<keyword evidence="1" id="KW-1133">Transmembrane helix</keyword>
<feature type="transmembrane region" description="Helical" evidence="1">
    <location>
        <begin position="72"/>
        <end position="91"/>
    </location>
</feature>
<reference evidence="3 4" key="1">
    <citation type="submission" date="2021-12" db="EMBL/GenBank/DDBJ databases">
        <title>Genome sequencing of bacteria with rrn-lacking chromosome and rrn-plasmid.</title>
        <authorList>
            <person name="Anda M."/>
            <person name="Iwasaki W."/>
        </authorList>
    </citation>
    <scope>NUCLEOTIDE SEQUENCE [LARGE SCALE GENOMIC DNA]</scope>
    <source>
        <strain evidence="3 4">DSM 100852</strain>
    </source>
</reference>
<proteinExistence type="predicted"/>
<keyword evidence="1" id="KW-0472">Membrane</keyword>
<dbReference type="Proteomes" id="UP001348817">
    <property type="component" value="Chromosome"/>
</dbReference>
<dbReference type="EMBL" id="AP025314">
    <property type="protein sequence ID" value="BDD09709.1"/>
    <property type="molecule type" value="Genomic_DNA"/>
</dbReference>
<evidence type="ECO:0000256" key="1">
    <source>
        <dbReference type="SAM" id="Phobius"/>
    </source>
</evidence>
<gene>
    <name evidence="3" type="ORF">FUAX_21410</name>
</gene>
<sequence length="100" mass="10504">MKRNIRFAGLCLFFSVVFMKYANAQVSQEGANSGNSGYPIGNMEYNELESDVVTTSGLGGDGDTPPGPKVPIDGGVTLLVGAGVALGYRTLKNKKASMKK</sequence>
<accession>A0AAU9D5G0</accession>